<sequence length="333" mass="38899">MLFSINNPFYQYVDEDNETISVDVQLEFIEAMRFIKENNTFLIVGEKSIEGSSYQFIEDLPLLRSQITTDDGNFETKGRSEQVVYESVVVENKSESVKSEENKMSDEGKGNAEKEVEKNINFSEFEDLGGFEEKEEKNEGFFNIEEEQKTEIKDRIVEKNDISSEVFELVEDNKPLELQKPEESKSTPFFALEPGEIIESQTFKNIEIIKEPINPFDFSEIRSLIKSELRSSIIDMSILHYETCNNCRITPIRGILYKCPKCYHYYLCSDCEDSIIHSHSLLKLKKPQPHDPTKEVMERIHKKLKFNDKDKIMNALHKFNNDYDKTVNFLLNE</sequence>
<evidence type="ECO:0000256" key="3">
    <source>
        <dbReference type="ARBA" id="ARBA00022833"/>
    </source>
</evidence>
<comment type="caution">
    <text evidence="6">The sequence shown here is derived from an EMBL/GenBank/DDBJ whole genome shotgun (WGS) entry which is preliminary data.</text>
</comment>
<keyword evidence="7" id="KW-1185">Reference proteome</keyword>
<dbReference type="InterPro" id="IPR043145">
    <property type="entry name" value="Znf_ZZ_sf"/>
</dbReference>
<evidence type="ECO:0000256" key="4">
    <source>
        <dbReference type="PROSITE-ProRule" id="PRU00228"/>
    </source>
</evidence>
<evidence type="ECO:0000313" key="6">
    <source>
        <dbReference type="EMBL" id="OMJ85765.1"/>
    </source>
</evidence>
<dbReference type="Proteomes" id="UP000187209">
    <property type="component" value="Unassembled WGS sequence"/>
</dbReference>
<dbReference type="Gene3D" id="3.30.60.90">
    <property type="match status" value="1"/>
</dbReference>
<keyword evidence="3" id="KW-0862">Zinc</keyword>
<keyword evidence="1" id="KW-0479">Metal-binding</keyword>
<dbReference type="SMART" id="SM00291">
    <property type="entry name" value="ZnF_ZZ"/>
    <property type="match status" value="1"/>
</dbReference>
<protein>
    <recommendedName>
        <fullName evidence="5">ZZ-type domain-containing protein</fullName>
    </recommendedName>
</protein>
<evidence type="ECO:0000313" key="7">
    <source>
        <dbReference type="Proteomes" id="UP000187209"/>
    </source>
</evidence>
<evidence type="ECO:0000259" key="5">
    <source>
        <dbReference type="PROSITE" id="PS50135"/>
    </source>
</evidence>
<feature type="domain" description="ZZ-type" evidence="5">
    <location>
        <begin position="239"/>
        <end position="289"/>
    </location>
</feature>
<dbReference type="PROSITE" id="PS50135">
    <property type="entry name" value="ZF_ZZ_2"/>
    <property type="match status" value="1"/>
</dbReference>
<gene>
    <name evidence="6" type="ORF">SteCoe_12831</name>
</gene>
<dbReference type="GO" id="GO:0008270">
    <property type="term" value="F:zinc ion binding"/>
    <property type="evidence" value="ECO:0007669"/>
    <property type="project" value="UniProtKB-KW"/>
</dbReference>
<dbReference type="PANTHER" id="PTHR20930:SF0">
    <property type="entry name" value="PROTEIN ILRUN"/>
    <property type="match status" value="1"/>
</dbReference>
<name>A0A1R2C9W9_9CILI</name>
<reference evidence="6 7" key="1">
    <citation type="submission" date="2016-11" db="EMBL/GenBank/DDBJ databases">
        <title>The macronuclear genome of Stentor coeruleus: a giant cell with tiny introns.</title>
        <authorList>
            <person name="Slabodnick M."/>
            <person name="Ruby J.G."/>
            <person name="Reiff S.B."/>
            <person name="Swart E.C."/>
            <person name="Gosai S."/>
            <person name="Prabakaran S."/>
            <person name="Witkowska E."/>
            <person name="Larue G.E."/>
            <person name="Fisher S."/>
            <person name="Freeman R.M."/>
            <person name="Gunawardena J."/>
            <person name="Chu W."/>
            <person name="Stover N.A."/>
            <person name="Gregory B.D."/>
            <person name="Nowacki M."/>
            <person name="Derisi J."/>
            <person name="Roy S.W."/>
            <person name="Marshall W.F."/>
            <person name="Sood P."/>
        </authorList>
    </citation>
    <scope>NUCLEOTIDE SEQUENCE [LARGE SCALE GENOMIC DNA]</scope>
    <source>
        <strain evidence="6">WM001</strain>
    </source>
</reference>
<organism evidence="6 7">
    <name type="scientific">Stentor coeruleus</name>
    <dbReference type="NCBI Taxonomy" id="5963"/>
    <lineage>
        <taxon>Eukaryota</taxon>
        <taxon>Sar</taxon>
        <taxon>Alveolata</taxon>
        <taxon>Ciliophora</taxon>
        <taxon>Postciliodesmatophora</taxon>
        <taxon>Heterotrichea</taxon>
        <taxon>Heterotrichida</taxon>
        <taxon>Stentoridae</taxon>
        <taxon>Stentor</taxon>
    </lineage>
</organism>
<accession>A0A1R2C9W9</accession>
<dbReference type="EMBL" id="MPUH01000226">
    <property type="protein sequence ID" value="OMJ85765.1"/>
    <property type="molecule type" value="Genomic_DNA"/>
</dbReference>
<proteinExistence type="predicted"/>
<dbReference type="AlphaFoldDB" id="A0A1R2C9W9"/>
<dbReference type="SUPFAM" id="SSF57850">
    <property type="entry name" value="RING/U-box"/>
    <property type="match status" value="1"/>
</dbReference>
<evidence type="ECO:0000256" key="2">
    <source>
        <dbReference type="ARBA" id="ARBA00022771"/>
    </source>
</evidence>
<keyword evidence="2 4" id="KW-0863">Zinc-finger</keyword>
<evidence type="ECO:0000256" key="1">
    <source>
        <dbReference type="ARBA" id="ARBA00022723"/>
    </source>
</evidence>
<dbReference type="InterPro" id="IPR000433">
    <property type="entry name" value="Znf_ZZ"/>
</dbReference>
<dbReference type="PANTHER" id="PTHR20930">
    <property type="entry name" value="OVARIAN CARCINOMA ANTIGEN CA125-RELATED"/>
    <property type="match status" value="1"/>
</dbReference>